<reference evidence="1 2" key="1">
    <citation type="submission" date="2024-09" db="EMBL/GenBank/DDBJ databases">
        <authorList>
            <person name="Sun Q."/>
            <person name="Mori K."/>
        </authorList>
    </citation>
    <scope>NUCLEOTIDE SEQUENCE [LARGE SCALE GENOMIC DNA]</scope>
    <source>
        <strain evidence="1 2">JCM 9626</strain>
    </source>
</reference>
<dbReference type="Proteomes" id="UP001589750">
    <property type="component" value="Unassembled WGS sequence"/>
</dbReference>
<evidence type="ECO:0000313" key="2">
    <source>
        <dbReference type="Proteomes" id="UP001589750"/>
    </source>
</evidence>
<dbReference type="EMBL" id="JBHMDG010000011">
    <property type="protein sequence ID" value="MFB9313056.1"/>
    <property type="molecule type" value="Genomic_DNA"/>
</dbReference>
<gene>
    <name evidence="1" type="ORF">ACFFRI_08375</name>
</gene>
<comment type="caution">
    <text evidence="1">The sequence shown here is derived from an EMBL/GenBank/DDBJ whole genome shotgun (WGS) entry which is preliminary data.</text>
</comment>
<organism evidence="1 2">
    <name type="scientific">Nocardioides plantarum</name>
    <dbReference type="NCBI Taxonomy" id="29299"/>
    <lineage>
        <taxon>Bacteria</taxon>
        <taxon>Bacillati</taxon>
        <taxon>Actinomycetota</taxon>
        <taxon>Actinomycetes</taxon>
        <taxon>Propionibacteriales</taxon>
        <taxon>Nocardioidaceae</taxon>
        <taxon>Nocardioides</taxon>
    </lineage>
</organism>
<accession>A0ABV5K8S4</accession>
<evidence type="ECO:0008006" key="3">
    <source>
        <dbReference type="Google" id="ProtNLM"/>
    </source>
</evidence>
<keyword evidence="2" id="KW-1185">Reference proteome</keyword>
<dbReference type="RefSeq" id="WP_140011216.1">
    <property type="nucleotide sequence ID" value="NZ_JBHMDG010000011.1"/>
</dbReference>
<sequence length="72" mass="7845">MRRTSYVVVLVAAVLVVGVLGARFVSGRTAESRCSDEADRRGATYVTQSWSWAPPGTTCTFDVGGSETRLFW</sequence>
<name>A0ABV5K8S4_9ACTN</name>
<evidence type="ECO:0000313" key="1">
    <source>
        <dbReference type="EMBL" id="MFB9313056.1"/>
    </source>
</evidence>
<proteinExistence type="predicted"/>
<protein>
    <recommendedName>
        <fullName evidence="3">Secreted protein</fullName>
    </recommendedName>
</protein>